<proteinExistence type="predicted"/>
<evidence type="ECO:0000313" key="2">
    <source>
        <dbReference type="EMBL" id="EKC74155.1"/>
    </source>
</evidence>
<feature type="domain" description="SMC hinge" evidence="1">
    <location>
        <begin position="8"/>
        <end position="125"/>
    </location>
</feature>
<dbReference type="SUPFAM" id="SSF75553">
    <property type="entry name" value="Smc hinge domain"/>
    <property type="match status" value="1"/>
</dbReference>
<evidence type="ECO:0000259" key="1">
    <source>
        <dbReference type="SMART" id="SM00968"/>
    </source>
</evidence>
<name>K1U791_9ZZZZ</name>
<dbReference type="GO" id="GO:0005694">
    <property type="term" value="C:chromosome"/>
    <property type="evidence" value="ECO:0007669"/>
    <property type="project" value="InterPro"/>
</dbReference>
<sequence length="168" mass="18473">MEQKEQNKGLLGVVSDLIQVEKKYEVAIETALGGNIQNIVTEDEETAKKMISFLKENRLGRATFLPLTSVDGKGNFKNMDALKEPGVIGLANTLVKTEAKYEGVTAYLLGRVIVTENIDFAIKLAKKNHYSLHIVTLEGEYLSPGGSMTGGAFRNNSNLLGRNREIEE</sequence>
<gene>
    <name evidence="2" type="ORF">LEA_05866</name>
</gene>
<dbReference type="PANTHER" id="PTHR43977">
    <property type="entry name" value="STRUCTURAL MAINTENANCE OF CHROMOSOMES PROTEIN 3"/>
    <property type="match status" value="1"/>
</dbReference>
<dbReference type="SMART" id="SM00968">
    <property type="entry name" value="SMC_hinge"/>
    <property type="match status" value="1"/>
</dbReference>
<organism evidence="2">
    <name type="scientific">human gut metagenome</name>
    <dbReference type="NCBI Taxonomy" id="408170"/>
    <lineage>
        <taxon>unclassified sequences</taxon>
        <taxon>metagenomes</taxon>
        <taxon>organismal metagenomes</taxon>
    </lineage>
</organism>
<feature type="non-terminal residue" evidence="2">
    <location>
        <position position="168"/>
    </location>
</feature>
<dbReference type="Pfam" id="PF06470">
    <property type="entry name" value="SMC_hinge"/>
    <property type="match status" value="1"/>
</dbReference>
<comment type="caution">
    <text evidence="2">The sequence shown here is derived from an EMBL/GenBank/DDBJ whole genome shotgun (WGS) entry which is preliminary data.</text>
</comment>
<reference evidence="2" key="1">
    <citation type="journal article" date="2013" name="Environ. Microbiol.">
        <title>Microbiota from the distal guts of lean and obese adolescents exhibit partial functional redundancy besides clear differences in community structure.</title>
        <authorList>
            <person name="Ferrer M."/>
            <person name="Ruiz A."/>
            <person name="Lanza F."/>
            <person name="Haange S.B."/>
            <person name="Oberbach A."/>
            <person name="Till H."/>
            <person name="Bargiela R."/>
            <person name="Campoy C."/>
            <person name="Segura M.T."/>
            <person name="Richter M."/>
            <person name="von Bergen M."/>
            <person name="Seifert J."/>
            <person name="Suarez A."/>
        </authorList>
    </citation>
    <scope>NUCLEOTIDE SEQUENCE</scope>
</reference>
<accession>K1U791</accession>
<dbReference type="Gene3D" id="3.30.70.1620">
    <property type="match status" value="1"/>
</dbReference>
<dbReference type="InterPro" id="IPR036277">
    <property type="entry name" value="SMC_hinge_sf"/>
</dbReference>
<dbReference type="GO" id="GO:0051276">
    <property type="term" value="P:chromosome organization"/>
    <property type="evidence" value="ECO:0007669"/>
    <property type="project" value="InterPro"/>
</dbReference>
<dbReference type="InterPro" id="IPR010935">
    <property type="entry name" value="SMC_hinge"/>
</dbReference>
<dbReference type="Gene3D" id="1.20.1060.20">
    <property type="match status" value="1"/>
</dbReference>
<protein>
    <submittedName>
        <fullName evidence="2">Protein containing SMCs flexible hinge domain protein</fullName>
    </submittedName>
</protein>
<dbReference type="EMBL" id="AJWY01003826">
    <property type="protein sequence ID" value="EKC74155.1"/>
    <property type="molecule type" value="Genomic_DNA"/>
</dbReference>
<dbReference type="GO" id="GO:0005524">
    <property type="term" value="F:ATP binding"/>
    <property type="evidence" value="ECO:0007669"/>
    <property type="project" value="InterPro"/>
</dbReference>
<dbReference type="AlphaFoldDB" id="K1U791"/>